<keyword evidence="2 5" id="KW-0456">Lyase</keyword>
<gene>
    <name evidence="5" type="ORF">GWC95_15915</name>
</gene>
<accession>A0ABW9ZWA9</accession>
<evidence type="ECO:0000256" key="2">
    <source>
        <dbReference type="ARBA" id="ARBA00023239"/>
    </source>
</evidence>
<dbReference type="SUPFAM" id="SSF48230">
    <property type="entry name" value="Chondroitin AC/alginate lyase"/>
    <property type="match status" value="1"/>
</dbReference>
<evidence type="ECO:0000313" key="6">
    <source>
        <dbReference type="Proteomes" id="UP000753802"/>
    </source>
</evidence>
<feature type="domain" description="Alginate lyase" evidence="4">
    <location>
        <begin position="70"/>
        <end position="348"/>
    </location>
</feature>
<feature type="chain" id="PRO_5045853468" evidence="3">
    <location>
        <begin position="24"/>
        <end position="399"/>
    </location>
</feature>
<dbReference type="EMBL" id="JAACJS010000015">
    <property type="protein sequence ID" value="NCI51415.1"/>
    <property type="molecule type" value="Genomic_DNA"/>
</dbReference>
<dbReference type="RefSeq" id="WP_161819699.1">
    <property type="nucleotide sequence ID" value="NZ_JAACJS010000015.1"/>
</dbReference>
<dbReference type="GO" id="GO:0016829">
    <property type="term" value="F:lyase activity"/>
    <property type="evidence" value="ECO:0007669"/>
    <property type="project" value="UniProtKB-KW"/>
</dbReference>
<evidence type="ECO:0000256" key="3">
    <source>
        <dbReference type="SAM" id="SignalP"/>
    </source>
</evidence>
<evidence type="ECO:0000313" key="5">
    <source>
        <dbReference type="EMBL" id="NCI51415.1"/>
    </source>
</evidence>
<evidence type="ECO:0000259" key="4">
    <source>
        <dbReference type="Pfam" id="PF05426"/>
    </source>
</evidence>
<organism evidence="5 6">
    <name type="scientific">Sediminibacterium roseum</name>
    <dbReference type="NCBI Taxonomy" id="1978412"/>
    <lineage>
        <taxon>Bacteria</taxon>
        <taxon>Pseudomonadati</taxon>
        <taxon>Bacteroidota</taxon>
        <taxon>Chitinophagia</taxon>
        <taxon>Chitinophagales</taxon>
        <taxon>Chitinophagaceae</taxon>
        <taxon>Sediminibacterium</taxon>
    </lineage>
</organism>
<dbReference type="InterPro" id="IPR008397">
    <property type="entry name" value="Alginate_lyase_dom"/>
</dbReference>
<proteinExistence type="predicted"/>
<protein>
    <submittedName>
        <fullName evidence="5">Alginate lyase family protein</fullName>
    </submittedName>
</protein>
<dbReference type="Gene3D" id="1.50.10.100">
    <property type="entry name" value="Chondroitin AC/alginate lyase"/>
    <property type="match status" value="1"/>
</dbReference>
<keyword evidence="6" id="KW-1185">Reference proteome</keyword>
<sequence length="399" mass="45057">MKNTLVKFIVLFAGLFLLSNTYAQKPVTFLLDANRLEELKGSAAKSDAVKTMVADVAKKADRFLEIPRLSVMDKGFTPVSGNKHDYMSQAPYFWYDSSKPNGRPYMRRDGVRNPEINKIEDHKHLDELEEAVHALALAYYFTGTEKYAVKAASLLRGWFLDADTKMNPNLNYAQGIPGVTDGRGIGLIETRSLMDIADAVGLLAGSKAWTAADNNGIQEWYKQFLNWMLTSKNGKDERAAKNNHGTWYNAQVVSYALFTGDAKLAHALAEEGRRRIDSQFTAEGKMPLELERTTALGYSIFNLVAWSKFAVLAAKAGTDLWQYTNAKGAGIRKAIDWLVPYVAGEKKWEYQQINPFSKNELYELMLYAARYYSKEYLVEADKTQKKGSDLFFDRMMRGD</sequence>
<dbReference type="Proteomes" id="UP000753802">
    <property type="component" value="Unassembled WGS sequence"/>
</dbReference>
<dbReference type="Pfam" id="PF05426">
    <property type="entry name" value="Alginate_lyase"/>
    <property type="match status" value="1"/>
</dbReference>
<keyword evidence="1 3" id="KW-0732">Signal</keyword>
<evidence type="ECO:0000256" key="1">
    <source>
        <dbReference type="ARBA" id="ARBA00022729"/>
    </source>
</evidence>
<reference evidence="5 6" key="1">
    <citation type="submission" date="2020-01" db="EMBL/GenBank/DDBJ databases">
        <title>Genome analysis.</title>
        <authorList>
            <person name="Wu S."/>
            <person name="Wang G."/>
        </authorList>
    </citation>
    <scope>NUCLEOTIDE SEQUENCE [LARGE SCALE GENOMIC DNA]</scope>
    <source>
        <strain evidence="5 6">SYL130</strain>
    </source>
</reference>
<dbReference type="InterPro" id="IPR008929">
    <property type="entry name" value="Chondroitin_lyas"/>
</dbReference>
<name>A0ABW9ZWA9_9BACT</name>
<comment type="caution">
    <text evidence="5">The sequence shown here is derived from an EMBL/GenBank/DDBJ whole genome shotgun (WGS) entry which is preliminary data.</text>
</comment>
<feature type="signal peptide" evidence="3">
    <location>
        <begin position="1"/>
        <end position="23"/>
    </location>
</feature>